<evidence type="ECO:0000313" key="2">
    <source>
        <dbReference type="Proteomes" id="UP000792457"/>
    </source>
</evidence>
<dbReference type="SUPFAM" id="SSF53098">
    <property type="entry name" value="Ribonuclease H-like"/>
    <property type="match status" value="1"/>
</dbReference>
<dbReference type="EMBL" id="KZ308900">
    <property type="protein sequence ID" value="KAG8235348.1"/>
    <property type="molecule type" value="Genomic_DNA"/>
</dbReference>
<dbReference type="OrthoDB" id="6602337at2759"/>
<proteinExistence type="predicted"/>
<dbReference type="InterPro" id="IPR012337">
    <property type="entry name" value="RNaseH-like_sf"/>
</dbReference>
<name>A0A8K0KNA9_LADFU</name>
<dbReference type="Proteomes" id="UP000792457">
    <property type="component" value="Unassembled WGS sequence"/>
</dbReference>
<dbReference type="GO" id="GO:0003676">
    <property type="term" value="F:nucleic acid binding"/>
    <property type="evidence" value="ECO:0007669"/>
    <property type="project" value="InterPro"/>
</dbReference>
<dbReference type="PANTHER" id="PTHR31511">
    <property type="entry name" value="PROTEIN CBG23764"/>
    <property type="match status" value="1"/>
</dbReference>
<dbReference type="PANTHER" id="PTHR31511:SF12">
    <property type="entry name" value="RHO TERMINATION FACTOR N-TERMINAL DOMAIN-CONTAINING PROTEIN"/>
    <property type="match status" value="1"/>
</dbReference>
<reference evidence="1" key="1">
    <citation type="submission" date="2013-04" db="EMBL/GenBank/DDBJ databases">
        <authorList>
            <person name="Qu J."/>
            <person name="Murali S.C."/>
            <person name="Bandaranaike D."/>
            <person name="Bellair M."/>
            <person name="Blankenburg K."/>
            <person name="Chao H."/>
            <person name="Dinh H."/>
            <person name="Doddapaneni H."/>
            <person name="Downs B."/>
            <person name="Dugan-Rocha S."/>
            <person name="Elkadiri S."/>
            <person name="Gnanaolivu R.D."/>
            <person name="Hernandez B."/>
            <person name="Javaid M."/>
            <person name="Jayaseelan J.C."/>
            <person name="Lee S."/>
            <person name="Li M."/>
            <person name="Ming W."/>
            <person name="Munidasa M."/>
            <person name="Muniz J."/>
            <person name="Nguyen L."/>
            <person name="Ongeri F."/>
            <person name="Osuji N."/>
            <person name="Pu L.-L."/>
            <person name="Puazo M."/>
            <person name="Qu C."/>
            <person name="Quiroz J."/>
            <person name="Raj R."/>
            <person name="Weissenberger G."/>
            <person name="Xin Y."/>
            <person name="Zou X."/>
            <person name="Han Y."/>
            <person name="Richards S."/>
            <person name="Worley K."/>
            <person name="Muzny D."/>
            <person name="Gibbs R."/>
        </authorList>
    </citation>
    <scope>NUCLEOTIDE SEQUENCE</scope>
    <source>
        <strain evidence="1">Sampled in the wild</strain>
    </source>
</reference>
<sequence>MPDGCQSPQLYRGPNAVRVFIERMKDEVEKIFKLYKNVVPMEPLTPEEEVDFESAVICHICEKKLNPDRVRDHDHLIGKYRRPAHDFCNIQYKIPNFLPVFIHNLSSYDGHFLVRELDYDDRKIFVIPNTEEKYISFAKSVESNFSIRFIDTCRFMHASLATLVSNLREFKYTSEIFGVRTSLVPRKGVFPYDYTDSIDRLEETSLPKKVKFFNRLTDEHISDSDYAHALRVWHSFKCKNLGEFSDIYLMSDVTLLADVFENFRDVCFNAY</sequence>
<dbReference type="InterPro" id="IPR036397">
    <property type="entry name" value="RNaseH_sf"/>
</dbReference>
<keyword evidence="2" id="KW-1185">Reference proteome</keyword>
<gene>
    <name evidence="1" type="ORF">J437_LFUL015857</name>
</gene>
<evidence type="ECO:0000313" key="1">
    <source>
        <dbReference type="EMBL" id="KAG8235348.1"/>
    </source>
</evidence>
<evidence type="ECO:0008006" key="3">
    <source>
        <dbReference type="Google" id="ProtNLM"/>
    </source>
</evidence>
<comment type="caution">
    <text evidence="1">The sequence shown here is derived from an EMBL/GenBank/DDBJ whole genome shotgun (WGS) entry which is preliminary data.</text>
</comment>
<dbReference type="AlphaFoldDB" id="A0A8K0KNA9"/>
<reference evidence="1" key="2">
    <citation type="submission" date="2017-10" db="EMBL/GenBank/DDBJ databases">
        <title>Ladona fulva Genome sequencing and assembly.</title>
        <authorList>
            <person name="Murali S."/>
            <person name="Richards S."/>
            <person name="Bandaranaike D."/>
            <person name="Bellair M."/>
            <person name="Blankenburg K."/>
            <person name="Chao H."/>
            <person name="Dinh H."/>
            <person name="Doddapaneni H."/>
            <person name="Dugan-Rocha S."/>
            <person name="Elkadiri S."/>
            <person name="Gnanaolivu R."/>
            <person name="Hernandez B."/>
            <person name="Skinner E."/>
            <person name="Javaid M."/>
            <person name="Lee S."/>
            <person name="Li M."/>
            <person name="Ming W."/>
            <person name="Munidasa M."/>
            <person name="Muniz J."/>
            <person name="Nguyen L."/>
            <person name="Hughes D."/>
            <person name="Osuji N."/>
            <person name="Pu L.-L."/>
            <person name="Puazo M."/>
            <person name="Qu C."/>
            <person name="Quiroz J."/>
            <person name="Raj R."/>
            <person name="Weissenberger G."/>
            <person name="Xin Y."/>
            <person name="Zou X."/>
            <person name="Han Y."/>
            <person name="Worley K."/>
            <person name="Muzny D."/>
            <person name="Gibbs R."/>
        </authorList>
    </citation>
    <scope>NUCLEOTIDE SEQUENCE</scope>
    <source>
        <strain evidence="1">Sampled in the wild</strain>
    </source>
</reference>
<dbReference type="Gene3D" id="3.30.420.10">
    <property type="entry name" value="Ribonuclease H-like superfamily/Ribonuclease H"/>
    <property type="match status" value="1"/>
</dbReference>
<organism evidence="1 2">
    <name type="scientific">Ladona fulva</name>
    <name type="common">Scarce chaser dragonfly</name>
    <name type="synonym">Libellula fulva</name>
    <dbReference type="NCBI Taxonomy" id="123851"/>
    <lineage>
        <taxon>Eukaryota</taxon>
        <taxon>Metazoa</taxon>
        <taxon>Ecdysozoa</taxon>
        <taxon>Arthropoda</taxon>
        <taxon>Hexapoda</taxon>
        <taxon>Insecta</taxon>
        <taxon>Pterygota</taxon>
        <taxon>Palaeoptera</taxon>
        <taxon>Odonata</taxon>
        <taxon>Epiprocta</taxon>
        <taxon>Anisoptera</taxon>
        <taxon>Libelluloidea</taxon>
        <taxon>Libellulidae</taxon>
        <taxon>Ladona</taxon>
    </lineage>
</organism>
<protein>
    <recommendedName>
        <fullName evidence="3">DNA-directed DNA polymerase</fullName>
    </recommendedName>
</protein>
<accession>A0A8K0KNA9</accession>